<accession>A0A2X1A395</accession>
<dbReference type="Gene3D" id="3.40.1350.10">
    <property type="match status" value="1"/>
</dbReference>
<protein>
    <submittedName>
        <fullName evidence="1">Uncharacterized protein</fullName>
    </submittedName>
</protein>
<dbReference type="AlphaFoldDB" id="A0A2X1A395"/>
<proteinExistence type="predicted"/>
<dbReference type="GO" id="GO:0003676">
    <property type="term" value="F:nucleic acid binding"/>
    <property type="evidence" value="ECO:0007669"/>
    <property type="project" value="InterPro"/>
</dbReference>
<reference evidence="1 2" key="1">
    <citation type="submission" date="2018-06" db="EMBL/GenBank/DDBJ databases">
        <authorList>
            <consortium name="Pathogen Informatics"/>
            <person name="Doyle S."/>
        </authorList>
    </citation>
    <scope>NUCLEOTIDE SEQUENCE [LARGE SCALE GENOMIC DNA]</scope>
    <source>
        <strain evidence="1 2">NCTC7582</strain>
    </source>
</reference>
<sequence>MQAISSETLYKEYVVNNLTDIQIANKYKIDRTYVSKLRKQEGVETRISTGRIGEKFVEEKLHELNFIFKNMNDLSMTSEYDFLVNTSVKIEVKSSKLASDGTFRFVLAEKPENNNIESPNRIRLKNGRTKKRFDKTCHFIILVCIEANAKNDFYVIPSNEIPITQQTIAISSSFRNSKYAIYKDRWDFLLEKSR</sequence>
<dbReference type="InterPro" id="IPR011856">
    <property type="entry name" value="tRNA_endonuc-like_dom_sf"/>
</dbReference>
<evidence type="ECO:0000313" key="1">
    <source>
        <dbReference type="EMBL" id="SPU37910.1"/>
    </source>
</evidence>
<evidence type="ECO:0000313" key="2">
    <source>
        <dbReference type="Proteomes" id="UP000251431"/>
    </source>
</evidence>
<dbReference type="Proteomes" id="UP000251431">
    <property type="component" value="Unassembled WGS sequence"/>
</dbReference>
<organism evidence="1 2">
    <name type="scientific">Lysinibacillus capsici</name>
    <dbReference type="NCBI Taxonomy" id="2115968"/>
    <lineage>
        <taxon>Bacteria</taxon>
        <taxon>Bacillati</taxon>
        <taxon>Bacillota</taxon>
        <taxon>Bacilli</taxon>
        <taxon>Bacillales</taxon>
        <taxon>Bacillaceae</taxon>
        <taxon>Lysinibacillus</taxon>
    </lineage>
</organism>
<name>A0A2X1A395_9BACI</name>
<dbReference type="EMBL" id="UAQE01000004">
    <property type="protein sequence ID" value="SPU37910.1"/>
    <property type="molecule type" value="Genomic_DNA"/>
</dbReference>
<dbReference type="RefSeq" id="WP_112118129.1">
    <property type="nucleotide sequence ID" value="NZ_UAQE01000004.1"/>
</dbReference>
<gene>
    <name evidence="1" type="ORF">NCTC7582_03854</name>
</gene>